<feature type="domain" description="4Fe-4S ferredoxin-type" evidence="2">
    <location>
        <begin position="29"/>
        <end position="62"/>
    </location>
</feature>
<dbReference type="EMBL" id="CP078093">
    <property type="protein sequence ID" value="QXM05150.1"/>
    <property type="molecule type" value="Genomic_DNA"/>
</dbReference>
<proteinExistence type="predicted"/>
<protein>
    <submittedName>
        <fullName evidence="3">4Fe-4S ferredoxin</fullName>
    </submittedName>
</protein>
<feature type="transmembrane region" description="Helical" evidence="1">
    <location>
        <begin position="87"/>
        <end position="104"/>
    </location>
</feature>
<evidence type="ECO:0000313" key="3">
    <source>
        <dbReference type="EMBL" id="QXM05150.1"/>
    </source>
</evidence>
<dbReference type="Proteomes" id="UP000886818">
    <property type="component" value="Chromosome"/>
</dbReference>
<sequence length="163" mass="18376">MAAKKSHQSWSWILMVLFITLSIVDIRFGLLGFICMGAPIYHALRGEGKIHCSKYCPRGSILGKFLQYISLNNNLPKAFRGKNAKNILLTIMMVMFGISLYHAFYQPNVLRAVAFAVFRLMMASFILGIIMGVIFKPRSWCQVCPMGHATGLIKESQDKKAKK</sequence>
<evidence type="ECO:0000256" key="1">
    <source>
        <dbReference type="SAM" id="Phobius"/>
    </source>
</evidence>
<feature type="transmembrane region" description="Helical" evidence="1">
    <location>
        <begin position="110"/>
        <end position="135"/>
    </location>
</feature>
<keyword evidence="4" id="KW-1185">Reference proteome</keyword>
<gene>
    <name evidence="3" type="ORF">KVH43_07000</name>
</gene>
<reference evidence="3" key="1">
    <citation type="submission" date="2021-07" db="EMBL/GenBank/DDBJ databases">
        <title>Complete genome sequence of Crassaminicella sp. 143-21, isolated from a deep-sea hydrothermal vent.</title>
        <authorList>
            <person name="Li X."/>
        </authorList>
    </citation>
    <scope>NUCLEOTIDE SEQUENCE</scope>
    <source>
        <strain evidence="3">143-21</strain>
    </source>
</reference>
<feature type="transmembrane region" description="Helical" evidence="1">
    <location>
        <begin position="12"/>
        <end position="41"/>
    </location>
</feature>
<keyword evidence="1" id="KW-0472">Membrane</keyword>
<dbReference type="Pfam" id="PF12801">
    <property type="entry name" value="Fer4_5"/>
    <property type="match status" value="2"/>
</dbReference>
<dbReference type="InterPro" id="IPR017896">
    <property type="entry name" value="4Fe4S_Fe-S-bd"/>
</dbReference>
<evidence type="ECO:0000259" key="2">
    <source>
        <dbReference type="Pfam" id="PF12801"/>
    </source>
</evidence>
<organism evidence="3 4">
    <name type="scientific">Crassaminicella indica</name>
    <dbReference type="NCBI Taxonomy" id="2855394"/>
    <lineage>
        <taxon>Bacteria</taxon>
        <taxon>Bacillati</taxon>
        <taxon>Bacillota</taxon>
        <taxon>Clostridia</taxon>
        <taxon>Eubacteriales</taxon>
        <taxon>Clostridiaceae</taxon>
        <taxon>Crassaminicella</taxon>
    </lineage>
</organism>
<keyword evidence="1" id="KW-0812">Transmembrane</keyword>
<dbReference type="RefSeq" id="WP_218281850.1">
    <property type="nucleotide sequence ID" value="NZ_CP078093.1"/>
</dbReference>
<evidence type="ECO:0000313" key="4">
    <source>
        <dbReference type="Proteomes" id="UP000886818"/>
    </source>
</evidence>
<name>A0ABX8RB71_9CLOT</name>
<feature type="domain" description="4Fe-4S ferredoxin-type" evidence="2">
    <location>
        <begin position="120"/>
        <end position="153"/>
    </location>
</feature>
<accession>A0ABX8RB71</accession>
<keyword evidence="1" id="KW-1133">Transmembrane helix</keyword>